<dbReference type="InterPro" id="IPR000551">
    <property type="entry name" value="MerR-type_HTH_dom"/>
</dbReference>
<evidence type="ECO:0000313" key="7">
    <source>
        <dbReference type="Proteomes" id="UP001179280"/>
    </source>
</evidence>
<dbReference type="Gene3D" id="1.10.1660.10">
    <property type="match status" value="1"/>
</dbReference>
<keyword evidence="4" id="KW-0804">Transcription</keyword>
<evidence type="ECO:0000256" key="1">
    <source>
        <dbReference type="ARBA" id="ARBA00023015"/>
    </source>
</evidence>
<dbReference type="Proteomes" id="UP001179280">
    <property type="component" value="Unassembled WGS sequence"/>
</dbReference>
<keyword evidence="3" id="KW-0010">Activator</keyword>
<dbReference type="RefSeq" id="WP_204466322.1">
    <property type="nucleotide sequence ID" value="NZ_JAFBCV010000006.1"/>
</dbReference>
<organism evidence="6 7">
    <name type="scientific">Shouchella xiaoxiensis</name>
    <dbReference type="NCBI Taxonomy" id="766895"/>
    <lineage>
        <taxon>Bacteria</taxon>
        <taxon>Bacillati</taxon>
        <taxon>Bacillota</taxon>
        <taxon>Bacilli</taxon>
        <taxon>Bacillales</taxon>
        <taxon>Bacillaceae</taxon>
        <taxon>Shouchella</taxon>
    </lineage>
</organism>
<dbReference type="PROSITE" id="PS50937">
    <property type="entry name" value="HTH_MERR_2"/>
    <property type="match status" value="1"/>
</dbReference>
<dbReference type="Gene3D" id="1.10.490.50">
    <property type="entry name" value="Antibiotic binding domain of TipA-like multidrug resistance regulators"/>
    <property type="match status" value="1"/>
</dbReference>
<comment type="caution">
    <text evidence="6">The sequence shown here is derived from an EMBL/GenBank/DDBJ whole genome shotgun (WGS) entry which is preliminary data.</text>
</comment>
<evidence type="ECO:0000259" key="5">
    <source>
        <dbReference type="PROSITE" id="PS50937"/>
    </source>
</evidence>
<dbReference type="InterPro" id="IPR012925">
    <property type="entry name" value="TipAS_dom"/>
</dbReference>
<keyword evidence="7" id="KW-1185">Reference proteome</keyword>
<dbReference type="InterPro" id="IPR047057">
    <property type="entry name" value="MerR_fam"/>
</dbReference>
<evidence type="ECO:0000256" key="4">
    <source>
        <dbReference type="ARBA" id="ARBA00023163"/>
    </source>
</evidence>
<dbReference type="CDD" id="cd01106">
    <property type="entry name" value="HTH_TipAL-Mta"/>
    <property type="match status" value="1"/>
</dbReference>
<dbReference type="GO" id="GO:0003677">
    <property type="term" value="F:DNA binding"/>
    <property type="evidence" value="ECO:0007669"/>
    <property type="project" value="UniProtKB-KW"/>
</dbReference>
<dbReference type="SMART" id="SM00422">
    <property type="entry name" value="HTH_MERR"/>
    <property type="match status" value="1"/>
</dbReference>
<evidence type="ECO:0000256" key="3">
    <source>
        <dbReference type="ARBA" id="ARBA00023159"/>
    </source>
</evidence>
<dbReference type="SUPFAM" id="SSF46955">
    <property type="entry name" value="Putative DNA-binding domain"/>
    <property type="match status" value="1"/>
</dbReference>
<dbReference type="SUPFAM" id="SSF89082">
    <property type="entry name" value="Antibiotic binding domain of TipA-like multidrug resistance regulators"/>
    <property type="match status" value="1"/>
</dbReference>
<sequence length="251" mass="28883">MEYTVKKLAELAGVSSRTLRYYDEIGLLKPERINSSGYRIYCQNQVNQLQLILFYRELEVDLDTILQIMTDHSFDEKTVLLQHRQQLLTKQTRLSQLIKTVNQTLGSLEGGKKISNEEKFRAFKEKTIAENEALYGEEIRKKFGDDALATTNSKVRGLSQTDYENMQRLEQQLFDLLKEGVKSSNPSGQVSSEITNTHKQWLLYTWQSYSAEAHKGLASLYLADPRFKTYYDNIVSGGAQFLHDAIQLHAK</sequence>
<accession>A0ABS2SUP1</accession>
<dbReference type="Pfam" id="PF07739">
    <property type="entry name" value="TipAS"/>
    <property type="match status" value="1"/>
</dbReference>
<reference evidence="6" key="1">
    <citation type="submission" date="2021-01" db="EMBL/GenBank/DDBJ databases">
        <title>Genomic Encyclopedia of Type Strains, Phase IV (KMG-IV): sequencing the most valuable type-strain genomes for metagenomic binning, comparative biology and taxonomic classification.</title>
        <authorList>
            <person name="Goeker M."/>
        </authorList>
    </citation>
    <scope>NUCLEOTIDE SEQUENCE</scope>
    <source>
        <strain evidence="6">DSM 21943</strain>
    </source>
</reference>
<dbReference type="PANTHER" id="PTHR30204:SF90">
    <property type="entry name" value="HTH-TYPE TRANSCRIPTIONAL ACTIVATOR MTA"/>
    <property type="match status" value="1"/>
</dbReference>
<dbReference type="InterPro" id="IPR009061">
    <property type="entry name" value="DNA-bd_dom_put_sf"/>
</dbReference>
<evidence type="ECO:0000313" key="6">
    <source>
        <dbReference type="EMBL" id="MBM7838955.1"/>
    </source>
</evidence>
<dbReference type="PANTHER" id="PTHR30204">
    <property type="entry name" value="REDOX-CYCLING DRUG-SENSING TRANSCRIPTIONAL ACTIVATOR SOXR"/>
    <property type="match status" value="1"/>
</dbReference>
<name>A0ABS2SUP1_9BACI</name>
<gene>
    <name evidence="6" type="ORF">JOC54_002225</name>
</gene>
<protein>
    <submittedName>
        <fullName evidence="6">DNA-binding transcriptional MerR regulator</fullName>
    </submittedName>
</protein>
<keyword evidence="1" id="KW-0805">Transcription regulation</keyword>
<dbReference type="EMBL" id="JAFBCV010000006">
    <property type="protein sequence ID" value="MBM7838955.1"/>
    <property type="molecule type" value="Genomic_DNA"/>
</dbReference>
<proteinExistence type="predicted"/>
<dbReference type="Pfam" id="PF13411">
    <property type="entry name" value="MerR_1"/>
    <property type="match status" value="1"/>
</dbReference>
<dbReference type="InterPro" id="IPR036244">
    <property type="entry name" value="TipA-like_antibiotic-bd"/>
</dbReference>
<keyword evidence="2 6" id="KW-0238">DNA-binding</keyword>
<feature type="domain" description="HTH merR-type" evidence="5">
    <location>
        <begin position="1"/>
        <end position="71"/>
    </location>
</feature>
<evidence type="ECO:0000256" key="2">
    <source>
        <dbReference type="ARBA" id="ARBA00023125"/>
    </source>
</evidence>